<dbReference type="Proteomes" id="UP000199707">
    <property type="component" value="Unassembled WGS sequence"/>
</dbReference>
<dbReference type="EMBL" id="FMUB01000018">
    <property type="protein sequence ID" value="SCX33463.1"/>
    <property type="molecule type" value="Genomic_DNA"/>
</dbReference>
<feature type="region of interest" description="Disordered" evidence="6">
    <location>
        <begin position="1"/>
        <end position="20"/>
    </location>
</feature>
<dbReference type="InterPro" id="IPR011034">
    <property type="entry name" value="Formyl_transferase-like_C_sf"/>
</dbReference>
<dbReference type="InterPro" id="IPR003180">
    <property type="entry name" value="MPG"/>
</dbReference>
<dbReference type="SUPFAM" id="SSF50486">
    <property type="entry name" value="FMT C-terminal domain-like"/>
    <property type="match status" value="1"/>
</dbReference>
<dbReference type="CDD" id="cd00540">
    <property type="entry name" value="AAG"/>
    <property type="match status" value="1"/>
</dbReference>
<evidence type="ECO:0000256" key="2">
    <source>
        <dbReference type="ARBA" id="ARBA00022763"/>
    </source>
</evidence>
<organism evidence="7 8">
    <name type="scientific">Mycolicibacterium fluoranthenivorans</name>
    <dbReference type="NCBI Taxonomy" id="258505"/>
    <lineage>
        <taxon>Bacteria</taxon>
        <taxon>Bacillati</taxon>
        <taxon>Actinomycetota</taxon>
        <taxon>Actinomycetes</taxon>
        <taxon>Mycobacteriales</taxon>
        <taxon>Mycobacteriaceae</taxon>
        <taxon>Mycolicibacterium</taxon>
    </lineage>
</organism>
<dbReference type="STRING" id="1502745.SAMN02799620_05946"/>
<dbReference type="PANTHER" id="PTHR10429:SF0">
    <property type="entry name" value="DNA-3-METHYLADENINE GLYCOSYLASE"/>
    <property type="match status" value="1"/>
</dbReference>
<dbReference type="HAMAP" id="MF_00527">
    <property type="entry name" value="3MGH"/>
    <property type="match status" value="1"/>
</dbReference>
<dbReference type="EC" id="3.2.2.-" evidence="5"/>
<dbReference type="InterPro" id="IPR036995">
    <property type="entry name" value="MPG_sf"/>
</dbReference>
<accession>A0A1G4X0R0</accession>
<dbReference type="GO" id="GO:0003905">
    <property type="term" value="F:alkylbase DNA N-glycosylase activity"/>
    <property type="evidence" value="ECO:0007669"/>
    <property type="project" value="InterPro"/>
</dbReference>
<dbReference type="NCBIfam" id="NF002003">
    <property type="entry name" value="PRK00802.1-3"/>
    <property type="match status" value="1"/>
</dbReference>
<proteinExistence type="inferred from homology"/>
<gene>
    <name evidence="7" type="ORF">SAMN02799620_05946</name>
</gene>
<dbReference type="PANTHER" id="PTHR10429">
    <property type="entry name" value="DNA-3-METHYLADENINE GLYCOSYLASE"/>
    <property type="match status" value="1"/>
</dbReference>
<dbReference type="GO" id="GO:0003677">
    <property type="term" value="F:DNA binding"/>
    <property type="evidence" value="ECO:0007669"/>
    <property type="project" value="InterPro"/>
</dbReference>
<protein>
    <recommendedName>
        <fullName evidence="5">Putative 3-methyladenine DNA glycosylase</fullName>
        <ecNumber evidence="5">3.2.2.-</ecNumber>
    </recommendedName>
</protein>
<dbReference type="Pfam" id="PF02245">
    <property type="entry name" value="Pur_DNA_glyco"/>
    <property type="match status" value="1"/>
</dbReference>
<keyword evidence="2 5" id="KW-0227">DNA damage</keyword>
<evidence type="ECO:0000256" key="5">
    <source>
        <dbReference type="HAMAP-Rule" id="MF_00527"/>
    </source>
</evidence>
<evidence type="ECO:0000256" key="3">
    <source>
        <dbReference type="ARBA" id="ARBA00022801"/>
    </source>
</evidence>
<evidence type="ECO:0000256" key="1">
    <source>
        <dbReference type="ARBA" id="ARBA00009232"/>
    </source>
</evidence>
<evidence type="ECO:0000256" key="4">
    <source>
        <dbReference type="ARBA" id="ARBA00023204"/>
    </source>
</evidence>
<sequence length="225" mass="23351">MGLSRGRAQSEGMGRSERRGSLNALAVDPVTAARSLLGAELESRGVLATIVEVEAYGGPPGQPWPDAAAHSYGGPRPRNAVMFGPAGRMYTYRSYGIHVCANVVCGTEGFAAAVLLRSAVITGGEEVARSRRGLAVPTAALARGPGNLCSALGILMTDNGIDLDDDAGEVRIRLKPPAGRVDGVAGPRVGVSTAADRPWRFWLPGHPEVSAYRRSPRAPAPGGSD</sequence>
<evidence type="ECO:0000313" key="8">
    <source>
        <dbReference type="Proteomes" id="UP000199707"/>
    </source>
</evidence>
<reference evidence="8" key="1">
    <citation type="submission" date="2016-10" db="EMBL/GenBank/DDBJ databases">
        <authorList>
            <person name="Varghese N."/>
            <person name="Submissions S."/>
        </authorList>
    </citation>
    <scope>NUCLEOTIDE SEQUENCE [LARGE SCALE GENOMIC DNA]</scope>
    <source>
        <strain evidence="8">UNC267MFSha1.1M11</strain>
    </source>
</reference>
<dbReference type="NCBIfam" id="TIGR00567">
    <property type="entry name" value="3mg"/>
    <property type="match status" value="1"/>
</dbReference>
<keyword evidence="4 5" id="KW-0234">DNA repair</keyword>
<dbReference type="Gene3D" id="3.10.300.10">
    <property type="entry name" value="Methylpurine-DNA glycosylase (MPG)"/>
    <property type="match status" value="1"/>
</dbReference>
<evidence type="ECO:0000313" key="7">
    <source>
        <dbReference type="EMBL" id="SCX33463.1"/>
    </source>
</evidence>
<evidence type="ECO:0000256" key="6">
    <source>
        <dbReference type="SAM" id="MobiDB-lite"/>
    </source>
</evidence>
<comment type="similarity">
    <text evidence="1 5">Belongs to the DNA glycosylase MPG family.</text>
</comment>
<keyword evidence="3 5" id="KW-0378">Hydrolase</keyword>
<name>A0A1G4X0R0_9MYCO</name>
<dbReference type="GO" id="GO:0006284">
    <property type="term" value="P:base-excision repair"/>
    <property type="evidence" value="ECO:0007669"/>
    <property type="project" value="InterPro"/>
</dbReference>
<dbReference type="AlphaFoldDB" id="A0A1G4X0R0"/>